<dbReference type="Proteomes" id="UP001341245">
    <property type="component" value="Unassembled WGS sequence"/>
</dbReference>
<accession>A0ABR0T5Y9</accession>
<sequence>MSDAGGYYPDPYRNDRIDIEQRVPPRRDAPDGHTWVFGAKLGAGGFGRAYLWNLVSNADQKIVDRVVLKYTEVRSEQIISNGGLGHGHIREVFMQRYLVPNGTPPDKVFTVPLLGAEHCSWSLDSWRYYSPYFAFGDLFDLIKTQGVEDLRGSTMTGHRQIPEPFAWYILYRLVSAAVVMDTAFWTSQNDYQVVHVDLKPENIFLDAPGSLGKNNSFPAYPPVYLGDFGNAHITYPGDPWDFMMYGNCTVGWSAPEITKFARIKRSWQAPGGSYTNVWQIGYIMQSILMGVVSWSQDIDWENLDYDYEPRYMPLPKRTKAREAEHPLRREYSTVLLDILNAMVAFKPEARPTPQQLLEVIEEYMPRFTQGMERWGTKEWFEELHSGERSPEDDSNTSETTPLQRDGTGERVSSKFIDKFKHLFCVPRARDKRRAARRTPINRDLSPFSKLKAKAESRKRRQDMVTRQIKEGLRPKLARYVSPDPSDDIFVLPDDLKIIHPKRPETIGDYFAAEDPQPTYYTEDIDDVEKYVAAKRAFERAHPDAYPLVGVEEYNFRKEGEEPGEVVLDPPAIKK</sequence>
<dbReference type="InterPro" id="IPR000719">
    <property type="entry name" value="Prot_kinase_dom"/>
</dbReference>
<evidence type="ECO:0000259" key="2">
    <source>
        <dbReference type="PROSITE" id="PS50011"/>
    </source>
</evidence>
<dbReference type="SUPFAM" id="SSF56112">
    <property type="entry name" value="Protein kinase-like (PK-like)"/>
    <property type="match status" value="1"/>
</dbReference>
<evidence type="ECO:0000313" key="3">
    <source>
        <dbReference type="EMBL" id="KAK5999807.1"/>
    </source>
</evidence>
<dbReference type="Pfam" id="PF00069">
    <property type="entry name" value="Pkinase"/>
    <property type="match status" value="1"/>
</dbReference>
<gene>
    <name evidence="3" type="ORF">QM012_005213</name>
</gene>
<proteinExistence type="predicted"/>
<evidence type="ECO:0000256" key="1">
    <source>
        <dbReference type="SAM" id="MobiDB-lite"/>
    </source>
</evidence>
<reference evidence="3 4" key="1">
    <citation type="submission" date="2023-11" db="EMBL/GenBank/DDBJ databases">
        <title>Draft genome sequence and annotation of the polyextremotolerant black yeast-like fungus Aureobasidium pullulans NRRL 62042.</title>
        <authorList>
            <person name="Dielentheis-Frenken M.R.E."/>
            <person name="Wibberg D."/>
            <person name="Blank L.M."/>
            <person name="Tiso T."/>
        </authorList>
    </citation>
    <scope>NUCLEOTIDE SEQUENCE [LARGE SCALE GENOMIC DNA]</scope>
    <source>
        <strain evidence="3 4">NRRL 62042</strain>
    </source>
</reference>
<comment type="caution">
    <text evidence="3">The sequence shown here is derived from an EMBL/GenBank/DDBJ whole genome shotgun (WGS) entry which is preliminary data.</text>
</comment>
<name>A0ABR0T5Y9_AURPU</name>
<feature type="region of interest" description="Disordered" evidence="1">
    <location>
        <begin position="384"/>
        <end position="410"/>
    </location>
</feature>
<dbReference type="EMBL" id="JASGXD010000021">
    <property type="protein sequence ID" value="KAK5999807.1"/>
    <property type="molecule type" value="Genomic_DNA"/>
</dbReference>
<dbReference type="SMART" id="SM00220">
    <property type="entry name" value="S_TKc"/>
    <property type="match status" value="1"/>
</dbReference>
<dbReference type="PROSITE" id="PS50011">
    <property type="entry name" value="PROTEIN_KINASE_DOM"/>
    <property type="match status" value="1"/>
</dbReference>
<organism evidence="3 4">
    <name type="scientific">Aureobasidium pullulans</name>
    <name type="common">Black yeast</name>
    <name type="synonym">Pullularia pullulans</name>
    <dbReference type="NCBI Taxonomy" id="5580"/>
    <lineage>
        <taxon>Eukaryota</taxon>
        <taxon>Fungi</taxon>
        <taxon>Dikarya</taxon>
        <taxon>Ascomycota</taxon>
        <taxon>Pezizomycotina</taxon>
        <taxon>Dothideomycetes</taxon>
        <taxon>Dothideomycetidae</taxon>
        <taxon>Dothideales</taxon>
        <taxon>Saccotheciaceae</taxon>
        <taxon>Aureobasidium</taxon>
    </lineage>
</organism>
<evidence type="ECO:0000313" key="4">
    <source>
        <dbReference type="Proteomes" id="UP001341245"/>
    </source>
</evidence>
<dbReference type="InterPro" id="IPR011009">
    <property type="entry name" value="Kinase-like_dom_sf"/>
</dbReference>
<dbReference type="PANTHER" id="PTHR24345">
    <property type="entry name" value="SERINE/THREONINE-PROTEIN KINASE PLK"/>
    <property type="match status" value="1"/>
</dbReference>
<feature type="domain" description="Protein kinase" evidence="2">
    <location>
        <begin position="35"/>
        <end position="364"/>
    </location>
</feature>
<dbReference type="InterPro" id="IPR008271">
    <property type="entry name" value="Ser/Thr_kinase_AS"/>
</dbReference>
<protein>
    <recommendedName>
        <fullName evidence="2">Protein kinase domain-containing protein</fullName>
    </recommendedName>
</protein>
<dbReference type="PROSITE" id="PS00108">
    <property type="entry name" value="PROTEIN_KINASE_ST"/>
    <property type="match status" value="1"/>
</dbReference>
<dbReference type="Gene3D" id="1.10.510.10">
    <property type="entry name" value="Transferase(Phosphotransferase) domain 1"/>
    <property type="match status" value="1"/>
</dbReference>
<keyword evidence="4" id="KW-1185">Reference proteome</keyword>